<protein>
    <submittedName>
        <fullName evidence="2">Ribonucleotide reductase of class Ib (Aerobic), alpha subunit</fullName>
        <ecNumber evidence="2">1.17.4.1</ecNumber>
    </submittedName>
</protein>
<evidence type="ECO:0000259" key="1">
    <source>
        <dbReference type="Pfam" id="PF02867"/>
    </source>
</evidence>
<dbReference type="InterPro" id="IPR000788">
    <property type="entry name" value="RNR_lg_C"/>
</dbReference>
<accession>A0A411BL12</accession>
<dbReference type="SUPFAM" id="SSF51998">
    <property type="entry name" value="PFL-like glycyl radical enzymes"/>
    <property type="match status" value="1"/>
</dbReference>
<organism evidence="2 3">
    <name type="scientific">Staphylococcus phage CH1</name>
    <dbReference type="NCBI Taxonomy" id="2510150"/>
    <lineage>
        <taxon>Viruses</taxon>
        <taxon>Duplodnaviria</taxon>
        <taxon>Heunggongvirae</taxon>
        <taxon>Uroviricota</taxon>
        <taxon>Caudoviricetes</taxon>
        <taxon>Herelleviridae</taxon>
        <taxon>Twortvirinae</taxon>
        <taxon>Kayvirus</taxon>
        <taxon>Kayvirus G1</taxon>
    </lineage>
</organism>
<evidence type="ECO:0000313" key="2">
    <source>
        <dbReference type="EMBL" id="QAY02293.1"/>
    </source>
</evidence>
<dbReference type="Gene3D" id="1.10.1650.20">
    <property type="match status" value="1"/>
</dbReference>
<dbReference type="Pfam" id="PF02867">
    <property type="entry name" value="Ribonuc_red_lgC"/>
    <property type="match status" value="1"/>
</dbReference>
<feature type="domain" description="Ribonucleotide reductase large subunit C-terminal" evidence="1">
    <location>
        <begin position="1"/>
        <end position="68"/>
    </location>
</feature>
<keyword evidence="2" id="KW-0560">Oxidoreductase</keyword>
<dbReference type="GO" id="GO:0004748">
    <property type="term" value="F:ribonucleoside-diphosphate reductase activity, thioredoxin disulfide as acceptor"/>
    <property type="evidence" value="ECO:0007669"/>
    <property type="project" value="UniProtKB-EC"/>
</dbReference>
<evidence type="ECO:0000313" key="3">
    <source>
        <dbReference type="Proteomes" id="UP000290212"/>
    </source>
</evidence>
<dbReference type="EC" id="1.17.4.1" evidence="2"/>
<proteinExistence type="predicted"/>
<sequence length="81" mass="9526">MELVKEGKPFYTFDTYDINKVYGKYLDELNIDEWYDKLLDNDSIGKVKHDAREVMTDIAKTQLESGTLMYSILIMLMIITH</sequence>
<dbReference type="Proteomes" id="UP000290212">
    <property type="component" value="Segment"/>
</dbReference>
<dbReference type="EMBL" id="MK331930">
    <property type="protein sequence ID" value="QAY02293.1"/>
    <property type="molecule type" value="Genomic_DNA"/>
</dbReference>
<reference evidence="2 3" key="1">
    <citation type="submission" date="2018-12" db="EMBL/GenBank/DDBJ databases">
        <title>Antibacterial composition, strain of bacteriophage Escherichia coli, used for obtaining thereof patent RU2518303.</title>
        <authorList>
            <person name="Dyatlov I.A."/>
            <person name="Aleshkin V.A."/>
            <person name="Aleshkin A.V."/>
            <person name="Afanas'Ev S.S."/>
            <person name="Svetoch E.A."/>
            <person name="Volozhantsev N.V."/>
            <person name="Efimova O.G."/>
            <person name="Vasyliev D.A."/>
            <person name="Zolotukhin S.N."/>
            <person name="Amerkhanova A.M."/>
            <person name="Kiseleva I.A."/>
            <person name="Verevkin V.V."/>
            <person name="Krasilnikova V.M."/>
            <person name="Myakinina V.P."/>
            <person name="Bannov V.A."/>
            <person name="Rubalskiy M.O."/>
        </authorList>
    </citation>
    <scope>NUCLEOTIDE SEQUENCE [LARGE SCALE GENOMIC DNA]</scope>
</reference>
<name>A0A411BL12_9CAUD</name>